<name>A0A346Y168_9ACTN</name>
<keyword evidence="12" id="KW-1185">Reference proteome</keyword>
<feature type="transmembrane region" description="Helical" evidence="8">
    <location>
        <begin position="114"/>
        <end position="130"/>
    </location>
</feature>
<dbReference type="FunFam" id="1.20.1510.10:FF:000006">
    <property type="entry name" value="Divalent cation efflux transporter"/>
    <property type="match status" value="1"/>
</dbReference>
<dbReference type="InterPro" id="IPR027470">
    <property type="entry name" value="Cation_efflux_CTD"/>
</dbReference>
<dbReference type="GO" id="GO:0005886">
    <property type="term" value="C:plasma membrane"/>
    <property type="evidence" value="ECO:0007669"/>
    <property type="project" value="TreeGrafter"/>
</dbReference>
<evidence type="ECO:0000256" key="2">
    <source>
        <dbReference type="ARBA" id="ARBA00008114"/>
    </source>
</evidence>
<dbReference type="InterPro" id="IPR036837">
    <property type="entry name" value="Cation_efflux_CTD_sf"/>
</dbReference>
<dbReference type="PANTHER" id="PTHR43840">
    <property type="entry name" value="MITOCHONDRIAL METAL TRANSPORTER 1-RELATED"/>
    <property type="match status" value="1"/>
</dbReference>
<dbReference type="AlphaFoldDB" id="A0A346Y168"/>
<evidence type="ECO:0000259" key="9">
    <source>
        <dbReference type="Pfam" id="PF01545"/>
    </source>
</evidence>
<feature type="transmembrane region" description="Helical" evidence="8">
    <location>
        <begin position="181"/>
        <end position="204"/>
    </location>
</feature>
<dbReference type="Pfam" id="PF16916">
    <property type="entry name" value="ZT_dimer"/>
    <property type="match status" value="1"/>
</dbReference>
<proteinExistence type="inferred from homology"/>
<feature type="transmembrane region" description="Helical" evidence="8">
    <location>
        <begin position="225"/>
        <end position="242"/>
    </location>
</feature>
<dbReference type="GO" id="GO:0015093">
    <property type="term" value="F:ferrous iron transmembrane transporter activity"/>
    <property type="evidence" value="ECO:0007669"/>
    <property type="project" value="TreeGrafter"/>
</dbReference>
<evidence type="ECO:0000256" key="8">
    <source>
        <dbReference type="SAM" id="Phobius"/>
    </source>
</evidence>
<comment type="subcellular location">
    <subcellularLocation>
        <location evidence="1">Membrane</location>
        <topology evidence="1">Multi-pass membrane protein</topology>
    </subcellularLocation>
</comment>
<dbReference type="InterPro" id="IPR050291">
    <property type="entry name" value="CDF_Transporter"/>
</dbReference>
<dbReference type="Gene3D" id="1.20.1510.10">
    <property type="entry name" value="Cation efflux protein transmembrane domain"/>
    <property type="match status" value="1"/>
</dbReference>
<feature type="compositionally biased region" description="Basic and acidic residues" evidence="7">
    <location>
        <begin position="21"/>
        <end position="43"/>
    </location>
</feature>
<keyword evidence="3" id="KW-0813">Transport</keyword>
<dbReference type="SUPFAM" id="SSF161111">
    <property type="entry name" value="Cation efflux protein transmembrane domain-like"/>
    <property type="match status" value="1"/>
</dbReference>
<feature type="transmembrane region" description="Helical" evidence="8">
    <location>
        <begin position="248"/>
        <end position="265"/>
    </location>
</feature>
<dbReference type="GO" id="GO:0006882">
    <property type="term" value="P:intracellular zinc ion homeostasis"/>
    <property type="evidence" value="ECO:0007669"/>
    <property type="project" value="TreeGrafter"/>
</dbReference>
<keyword evidence="6 8" id="KW-0472">Membrane</keyword>
<keyword evidence="5 8" id="KW-1133">Transmembrane helix</keyword>
<dbReference type="InterPro" id="IPR002524">
    <property type="entry name" value="Cation_efflux"/>
</dbReference>
<comment type="similarity">
    <text evidence="2">Belongs to the cation diffusion facilitator (CDF) transporter (TC 2.A.4) family.</text>
</comment>
<feature type="domain" description="Cation efflux protein transmembrane" evidence="9">
    <location>
        <begin position="80"/>
        <end position="273"/>
    </location>
</feature>
<dbReference type="NCBIfam" id="TIGR01297">
    <property type="entry name" value="CDF"/>
    <property type="match status" value="1"/>
</dbReference>
<dbReference type="Gene3D" id="3.30.70.1350">
    <property type="entry name" value="Cation efflux protein, cytoplasmic domain"/>
    <property type="match status" value="1"/>
</dbReference>
<dbReference type="InterPro" id="IPR058533">
    <property type="entry name" value="Cation_efflux_TM"/>
</dbReference>
<evidence type="ECO:0000256" key="1">
    <source>
        <dbReference type="ARBA" id="ARBA00004141"/>
    </source>
</evidence>
<organism evidence="11 12">
    <name type="scientific">Euzebya pacifica</name>
    <dbReference type="NCBI Taxonomy" id="1608957"/>
    <lineage>
        <taxon>Bacteria</taxon>
        <taxon>Bacillati</taxon>
        <taxon>Actinomycetota</taxon>
        <taxon>Nitriliruptoria</taxon>
        <taxon>Euzebyales</taxon>
    </lineage>
</organism>
<dbReference type="SUPFAM" id="SSF160240">
    <property type="entry name" value="Cation efflux protein cytoplasmic domain-like"/>
    <property type="match status" value="1"/>
</dbReference>
<reference evidence="11 12" key="1">
    <citation type="submission" date="2018-09" db="EMBL/GenBank/DDBJ databases">
        <title>Complete genome sequence of Euzebya sp. DY32-46 isolated from seawater of Pacific Ocean.</title>
        <authorList>
            <person name="Xu L."/>
            <person name="Wu Y.-H."/>
            <person name="Xu X.-W."/>
        </authorList>
    </citation>
    <scope>NUCLEOTIDE SEQUENCE [LARGE SCALE GENOMIC DNA]</scope>
    <source>
        <strain evidence="11 12">DY32-46</strain>
    </source>
</reference>
<dbReference type="PANTHER" id="PTHR43840:SF15">
    <property type="entry name" value="MITOCHONDRIAL METAL TRANSPORTER 1-RELATED"/>
    <property type="match status" value="1"/>
</dbReference>
<sequence>MQSHHDTTDSHIASHGHNGHGGHDHGDHDHGGHAHDDHGHDHHGGGFLSRLKSIFVPHSHDHIDSIDSVMESTDQGIRAVKISLVGLMITAVLQVFIVVLSGSVALLADTIHNFSDALTSIPLWIAFLFVRRAATSRYTYGYRRAEDLAGLFVVAMIALSAIVAGWESIRRLLNPESLDHIPWVIAAGVIGFIGNEIVAVYRITVGRRIGSSALVADGYHARTDGFTSLGVVASGIGAAMGFERADPIVGLIITAAILVVLFGAGKSVFQRLMDGVEPSLVTTAEASASEVDGVVDVSDIRIRWTGHRLDAALTVSVHPDLTVVDGHDVAQRVRHALHHSLPNLDRAMVHVDPIDEDGRHHELTSHHAL</sequence>
<evidence type="ECO:0000256" key="5">
    <source>
        <dbReference type="ARBA" id="ARBA00022989"/>
    </source>
</evidence>
<accession>A0A346Y168</accession>
<dbReference type="GO" id="GO:0015086">
    <property type="term" value="F:cadmium ion transmembrane transporter activity"/>
    <property type="evidence" value="ECO:0007669"/>
    <property type="project" value="TreeGrafter"/>
</dbReference>
<dbReference type="EMBL" id="CP031165">
    <property type="protein sequence ID" value="AXV08215.1"/>
    <property type="molecule type" value="Genomic_DNA"/>
</dbReference>
<evidence type="ECO:0000259" key="10">
    <source>
        <dbReference type="Pfam" id="PF16916"/>
    </source>
</evidence>
<dbReference type="OrthoDB" id="9813655at2"/>
<evidence type="ECO:0000256" key="7">
    <source>
        <dbReference type="SAM" id="MobiDB-lite"/>
    </source>
</evidence>
<dbReference type="Proteomes" id="UP000264006">
    <property type="component" value="Chromosome"/>
</dbReference>
<feature type="region of interest" description="Disordered" evidence="7">
    <location>
        <begin position="1"/>
        <end position="43"/>
    </location>
</feature>
<dbReference type="Pfam" id="PF01545">
    <property type="entry name" value="Cation_efflux"/>
    <property type="match status" value="1"/>
</dbReference>
<dbReference type="KEGG" id="euz:DVS28_a3542"/>
<evidence type="ECO:0000256" key="4">
    <source>
        <dbReference type="ARBA" id="ARBA00022692"/>
    </source>
</evidence>
<keyword evidence="4 8" id="KW-0812">Transmembrane</keyword>
<dbReference type="InterPro" id="IPR027469">
    <property type="entry name" value="Cation_efflux_TMD_sf"/>
</dbReference>
<gene>
    <name evidence="11" type="ORF">DVS28_a3542</name>
</gene>
<feature type="transmembrane region" description="Helical" evidence="8">
    <location>
        <begin position="151"/>
        <end position="169"/>
    </location>
</feature>
<evidence type="ECO:0000313" key="12">
    <source>
        <dbReference type="Proteomes" id="UP000264006"/>
    </source>
</evidence>
<feature type="transmembrane region" description="Helical" evidence="8">
    <location>
        <begin position="84"/>
        <end position="108"/>
    </location>
</feature>
<protein>
    <submittedName>
        <fullName evidence="11">Cobalt-zinc-cadmium resistance protein CzcD</fullName>
    </submittedName>
</protein>
<evidence type="ECO:0000256" key="6">
    <source>
        <dbReference type="ARBA" id="ARBA00023136"/>
    </source>
</evidence>
<evidence type="ECO:0000256" key="3">
    <source>
        <dbReference type="ARBA" id="ARBA00022448"/>
    </source>
</evidence>
<feature type="domain" description="Cation efflux protein cytoplasmic" evidence="10">
    <location>
        <begin position="285"/>
        <end position="353"/>
    </location>
</feature>
<dbReference type="RefSeq" id="WP_114592589.1">
    <property type="nucleotide sequence ID" value="NZ_CP031165.1"/>
</dbReference>
<dbReference type="GO" id="GO:0015341">
    <property type="term" value="F:zinc efflux antiporter activity"/>
    <property type="evidence" value="ECO:0007669"/>
    <property type="project" value="TreeGrafter"/>
</dbReference>
<evidence type="ECO:0000313" key="11">
    <source>
        <dbReference type="EMBL" id="AXV08215.1"/>
    </source>
</evidence>